<dbReference type="GO" id="GO:0030649">
    <property type="term" value="P:aminoglycoside antibiotic catabolic process"/>
    <property type="evidence" value="ECO:0007669"/>
    <property type="project" value="TreeGrafter"/>
</dbReference>
<feature type="domain" description="N-acetyltransferase" evidence="1">
    <location>
        <begin position="1"/>
        <end position="149"/>
    </location>
</feature>
<dbReference type="GO" id="GO:0034069">
    <property type="term" value="F:aminoglycoside N-acetyltransferase activity"/>
    <property type="evidence" value="ECO:0007669"/>
    <property type="project" value="TreeGrafter"/>
</dbReference>
<dbReference type="Pfam" id="PF13527">
    <property type="entry name" value="Acetyltransf_9"/>
    <property type="match status" value="1"/>
</dbReference>
<dbReference type="AlphaFoldDB" id="A0A926E9N5"/>
<organism evidence="2 3">
    <name type="scientific">Zongyangia hominis</name>
    <dbReference type="NCBI Taxonomy" id="2763677"/>
    <lineage>
        <taxon>Bacteria</taxon>
        <taxon>Bacillati</taxon>
        <taxon>Bacillota</taxon>
        <taxon>Clostridia</taxon>
        <taxon>Eubacteriales</taxon>
        <taxon>Oscillospiraceae</taxon>
        <taxon>Zongyangia</taxon>
    </lineage>
</organism>
<dbReference type="Gene3D" id="3.40.630.30">
    <property type="match status" value="1"/>
</dbReference>
<accession>A0A926E9N5</accession>
<protein>
    <submittedName>
        <fullName evidence="2">GNAT family N-acetyltransferase</fullName>
    </submittedName>
</protein>
<dbReference type="RefSeq" id="WP_262396998.1">
    <property type="nucleotide sequence ID" value="NZ_JACRTC010000002.1"/>
</dbReference>
<dbReference type="PANTHER" id="PTHR37817">
    <property type="entry name" value="N-ACETYLTRANSFERASE EIS"/>
    <property type="match status" value="1"/>
</dbReference>
<dbReference type="InterPro" id="IPR016181">
    <property type="entry name" value="Acyl_CoA_acyltransferase"/>
</dbReference>
<reference evidence="2" key="1">
    <citation type="submission" date="2020-08" db="EMBL/GenBank/DDBJ databases">
        <title>Genome public.</title>
        <authorList>
            <person name="Liu C."/>
            <person name="Sun Q."/>
        </authorList>
    </citation>
    <scope>NUCLEOTIDE SEQUENCE</scope>
    <source>
        <strain evidence="2">NSJ-54</strain>
    </source>
</reference>
<dbReference type="InterPro" id="IPR000182">
    <property type="entry name" value="GNAT_dom"/>
</dbReference>
<evidence type="ECO:0000259" key="1">
    <source>
        <dbReference type="PROSITE" id="PS51186"/>
    </source>
</evidence>
<dbReference type="Proteomes" id="UP000660861">
    <property type="component" value="Unassembled WGS sequence"/>
</dbReference>
<name>A0A926E9N5_9FIRM</name>
<dbReference type="EMBL" id="JACRTC010000002">
    <property type="protein sequence ID" value="MBC8569887.1"/>
    <property type="molecule type" value="Genomic_DNA"/>
</dbReference>
<dbReference type="CDD" id="cd04301">
    <property type="entry name" value="NAT_SF"/>
    <property type="match status" value="1"/>
</dbReference>
<dbReference type="PANTHER" id="PTHR37817:SF1">
    <property type="entry name" value="N-ACETYLTRANSFERASE EIS"/>
    <property type="match status" value="1"/>
</dbReference>
<dbReference type="PROSITE" id="PS51186">
    <property type="entry name" value="GNAT"/>
    <property type="match status" value="1"/>
</dbReference>
<evidence type="ECO:0000313" key="2">
    <source>
        <dbReference type="EMBL" id="MBC8569887.1"/>
    </source>
</evidence>
<proteinExistence type="predicted"/>
<dbReference type="InterPro" id="IPR051554">
    <property type="entry name" value="Acetyltransferase_Eis"/>
</dbReference>
<gene>
    <name evidence="2" type="ORF">H8709_03485</name>
</gene>
<evidence type="ECO:0000313" key="3">
    <source>
        <dbReference type="Proteomes" id="UP000660861"/>
    </source>
</evidence>
<sequence length="304" mass="34127">MIQFATKEMLPALKGIWKACFGDPDAYIDLYFSHRFRPEYTLVEVVHGEPLAMLTMLPCEISTDNGLFSARYIYAVATLPKAQGRGYSSALLEYAHRWMRKNGVDVSLLVPAEENLFQFYRKRGYLPAFSVREVTLSRADLVRLASEGPALGRTVELKALDAAGLYALREEFYGKQGIFVRWDEEALAYVAEENAFTGGKILRFSTDYGHGYMVCYKIGSIIAVKECGTRDETLLCRALLSAFDEDSFLLRLAADSPLFAGMGEKREFGAAVYLRDTRDKALKSLPERLTGRALDEPYLGLVLD</sequence>
<keyword evidence="3" id="KW-1185">Reference proteome</keyword>
<comment type="caution">
    <text evidence="2">The sequence shown here is derived from an EMBL/GenBank/DDBJ whole genome shotgun (WGS) entry which is preliminary data.</text>
</comment>
<dbReference type="SUPFAM" id="SSF55729">
    <property type="entry name" value="Acyl-CoA N-acyltransferases (Nat)"/>
    <property type="match status" value="1"/>
</dbReference>